<evidence type="ECO:0000259" key="6">
    <source>
        <dbReference type="PROSITE" id="PS50977"/>
    </source>
</evidence>
<sequence>MGRPRGFDETEVIRAAAALFAERAYDGVSIDDLVAHLGVHRNSLYKTFGSKRGLYTAALRWHVEHEIRPLVAAIGGAADLADAVRQALAAGGGVSGLDLLLMAATERAPVDAEVAAEVTAVLNALDDALAVHLTGDPAPEPAAALTAALLGLRLRARADSSTGGAEQAGAALARRLGPPSP</sequence>
<accession>A0ABV3H0N2</accession>
<name>A0ABV3H0N2_9ACTN</name>
<evidence type="ECO:0000256" key="3">
    <source>
        <dbReference type="ARBA" id="ARBA00023163"/>
    </source>
</evidence>
<dbReference type="Pfam" id="PF00440">
    <property type="entry name" value="TetR_N"/>
    <property type="match status" value="1"/>
</dbReference>
<dbReference type="Gene3D" id="1.10.10.60">
    <property type="entry name" value="Homeodomain-like"/>
    <property type="match status" value="1"/>
</dbReference>
<keyword evidence="2 4" id="KW-0238">DNA-binding</keyword>
<keyword evidence="3" id="KW-0804">Transcription</keyword>
<dbReference type="PANTHER" id="PTHR47506">
    <property type="entry name" value="TRANSCRIPTIONAL REGULATORY PROTEIN"/>
    <property type="match status" value="1"/>
</dbReference>
<dbReference type="SUPFAM" id="SSF46689">
    <property type="entry name" value="Homeodomain-like"/>
    <property type="match status" value="1"/>
</dbReference>
<feature type="region of interest" description="Disordered" evidence="5">
    <location>
        <begin position="160"/>
        <end position="181"/>
    </location>
</feature>
<dbReference type="RefSeq" id="WP_364447700.1">
    <property type="nucleotide sequence ID" value="NZ_JBFARM010000003.1"/>
</dbReference>
<evidence type="ECO:0000313" key="7">
    <source>
        <dbReference type="EMBL" id="MEV4286091.1"/>
    </source>
</evidence>
<evidence type="ECO:0000256" key="1">
    <source>
        <dbReference type="ARBA" id="ARBA00023015"/>
    </source>
</evidence>
<dbReference type="InterPro" id="IPR001647">
    <property type="entry name" value="HTH_TetR"/>
</dbReference>
<evidence type="ECO:0000256" key="5">
    <source>
        <dbReference type="SAM" id="MobiDB-lite"/>
    </source>
</evidence>
<dbReference type="InterPro" id="IPR009057">
    <property type="entry name" value="Homeodomain-like_sf"/>
</dbReference>
<keyword evidence="8" id="KW-1185">Reference proteome</keyword>
<dbReference type="PRINTS" id="PR00455">
    <property type="entry name" value="HTHTETR"/>
</dbReference>
<gene>
    <name evidence="7" type="ORF">AB0K40_11365</name>
</gene>
<dbReference type="Proteomes" id="UP001552427">
    <property type="component" value="Unassembled WGS sequence"/>
</dbReference>
<reference evidence="7 8" key="1">
    <citation type="submission" date="2024-06" db="EMBL/GenBank/DDBJ databases">
        <title>The Natural Products Discovery Center: Release of the First 8490 Sequenced Strains for Exploring Actinobacteria Biosynthetic Diversity.</title>
        <authorList>
            <person name="Kalkreuter E."/>
            <person name="Kautsar S.A."/>
            <person name="Yang D."/>
            <person name="Bader C.D."/>
            <person name="Teijaro C.N."/>
            <person name="Fluegel L."/>
            <person name="Davis C.M."/>
            <person name="Simpson J.R."/>
            <person name="Lauterbach L."/>
            <person name="Steele A.D."/>
            <person name="Gui C."/>
            <person name="Meng S."/>
            <person name="Li G."/>
            <person name="Viehrig K."/>
            <person name="Ye F."/>
            <person name="Su P."/>
            <person name="Kiefer A.F."/>
            <person name="Nichols A."/>
            <person name="Cepeda A.J."/>
            <person name="Yan W."/>
            <person name="Fan B."/>
            <person name="Jiang Y."/>
            <person name="Adhikari A."/>
            <person name="Zheng C.-J."/>
            <person name="Schuster L."/>
            <person name="Cowan T.M."/>
            <person name="Smanski M.J."/>
            <person name="Chevrette M.G."/>
            <person name="De Carvalho L.P.S."/>
            <person name="Shen B."/>
        </authorList>
    </citation>
    <scope>NUCLEOTIDE SEQUENCE [LARGE SCALE GENOMIC DNA]</scope>
    <source>
        <strain evidence="7 8">NPDC049574</strain>
    </source>
</reference>
<evidence type="ECO:0000313" key="8">
    <source>
        <dbReference type="Proteomes" id="UP001552427"/>
    </source>
</evidence>
<feature type="domain" description="HTH tetR-type" evidence="6">
    <location>
        <begin position="6"/>
        <end position="66"/>
    </location>
</feature>
<evidence type="ECO:0000256" key="2">
    <source>
        <dbReference type="ARBA" id="ARBA00023125"/>
    </source>
</evidence>
<organism evidence="7 8">
    <name type="scientific">Nonomuraea bangladeshensis</name>
    <dbReference type="NCBI Taxonomy" id="404385"/>
    <lineage>
        <taxon>Bacteria</taxon>
        <taxon>Bacillati</taxon>
        <taxon>Actinomycetota</taxon>
        <taxon>Actinomycetes</taxon>
        <taxon>Streptosporangiales</taxon>
        <taxon>Streptosporangiaceae</taxon>
        <taxon>Nonomuraea</taxon>
    </lineage>
</organism>
<keyword evidence="1" id="KW-0805">Transcription regulation</keyword>
<feature type="DNA-binding region" description="H-T-H motif" evidence="4">
    <location>
        <begin position="29"/>
        <end position="48"/>
    </location>
</feature>
<evidence type="ECO:0000256" key="4">
    <source>
        <dbReference type="PROSITE-ProRule" id="PRU00335"/>
    </source>
</evidence>
<dbReference type="PROSITE" id="PS50977">
    <property type="entry name" value="HTH_TETR_2"/>
    <property type="match status" value="1"/>
</dbReference>
<dbReference type="PANTHER" id="PTHR47506:SF1">
    <property type="entry name" value="HTH-TYPE TRANSCRIPTIONAL REGULATOR YJDC"/>
    <property type="match status" value="1"/>
</dbReference>
<protein>
    <submittedName>
        <fullName evidence="7">TetR/AcrR family transcriptional regulator</fullName>
    </submittedName>
</protein>
<proteinExistence type="predicted"/>
<comment type="caution">
    <text evidence="7">The sequence shown here is derived from an EMBL/GenBank/DDBJ whole genome shotgun (WGS) entry which is preliminary data.</text>
</comment>
<dbReference type="EMBL" id="JBFARM010000003">
    <property type="protein sequence ID" value="MEV4286091.1"/>
    <property type="molecule type" value="Genomic_DNA"/>
</dbReference>